<proteinExistence type="predicted"/>
<name>A0AAV7IFN3_COTGL</name>
<evidence type="ECO:0000313" key="1">
    <source>
        <dbReference type="EMBL" id="KAH0552338.1"/>
    </source>
</evidence>
<keyword evidence="2" id="KW-1185">Reference proteome</keyword>
<evidence type="ECO:0000313" key="2">
    <source>
        <dbReference type="Proteomes" id="UP000826195"/>
    </source>
</evidence>
<sequence>MCDDDGGTVWYGIANLFELKRVEIEKLIPQEQGRLNILPELKLGGSNLGLSFSCQGLRGILGNRFVLVISGLGGDSETMYWSCFQKVMVLDINLLLFLKERYVDSVVRLVLSRVQPERRGLPTLEGNNYTG</sequence>
<comment type="caution">
    <text evidence="1">The sequence shown here is derived from an EMBL/GenBank/DDBJ whole genome shotgun (WGS) entry which is preliminary data.</text>
</comment>
<protein>
    <submittedName>
        <fullName evidence="1">Uncharacterized protein</fullName>
    </submittedName>
</protein>
<reference evidence="1 2" key="1">
    <citation type="journal article" date="2021" name="J. Hered.">
        <title>A chromosome-level genome assembly of the parasitoid wasp, Cotesia glomerata (Hymenoptera: Braconidae).</title>
        <authorList>
            <person name="Pinto B.J."/>
            <person name="Weis J.J."/>
            <person name="Gamble T."/>
            <person name="Ode P.J."/>
            <person name="Paul R."/>
            <person name="Zaspel J.M."/>
        </authorList>
    </citation>
    <scope>NUCLEOTIDE SEQUENCE [LARGE SCALE GENOMIC DNA]</scope>
    <source>
        <strain evidence="1">CgM1</strain>
    </source>
</reference>
<gene>
    <name evidence="1" type="ORF">KQX54_008832</name>
</gene>
<dbReference type="EMBL" id="JAHXZJ010001492">
    <property type="protein sequence ID" value="KAH0552338.1"/>
    <property type="molecule type" value="Genomic_DNA"/>
</dbReference>
<organism evidence="1 2">
    <name type="scientific">Cotesia glomerata</name>
    <name type="common">Lepidopteran parasitic wasp</name>
    <name type="synonym">Apanteles glomeratus</name>
    <dbReference type="NCBI Taxonomy" id="32391"/>
    <lineage>
        <taxon>Eukaryota</taxon>
        <taxon>Metazoa</taxon>
        <taxon>Ecdysozoa</taxon>
        <taxon>Arthropoda</taxon>
        <taxon>Hexapoda</taxon>
        <taxon>Insecta</taxon>
        <taxon>Pterygota</taxon>
        <taxon>Neoptera</taxon>
        <taxon>Endopterygota</taxon>
        <taxon>Hymenoptera</taxon>
        <taxon>Apocrita</taxon>
        <taxon>Ichneumonoidea</taxon>
        <taxon>Braconidae</taxon>
        <taxon>Microgastrinae</taxon>
        <taxon>Cotesia</taxon>
    </lineage>
</organism>
<dbReference type="Proteomes" id="UP000826195">
    <property type="component" value="Unassembled WGS sequence"/>
</dbReference>
<dbReference type="AlphaFoldDB" id="A0AAV7IFN3"/>
<accession>A0AAV7IFN3</accession>